<dbReference type="PANTHER" id="PTHR46112:SF2">
    <property type="entry name" value="XAA-PRO AMINOPEPTIDASE P-RELATED"/>
    <property type="match status" value="1"/>
</dbReference>
<feature type="domain" description="Peptidase M24" evidence="1">
    <location>
        <begin position="189"/>
        <end position="414"/>
    </location>
</feature>
<name>A0ABW4RZW5_9RHOB</name>
<evidence type="ECO:0000313" key="2">
    <source>
        <dbReference type="EMBL" id="MFD1910904.1"/>
    </source>
</evidence>
<dbReference type="CDD" id="cd01066">
    <property type="entry name" value="APP_MetAP"/>
    <property type="match status" value="1"/>
</dbReference>
<evidence type="ECO:0000313" key="3">
    <source>
        <dbReference type="Proteomes" id="UP001597353"/>
    </source>
</evidence>
<gene>
    <name evidence="2" type="ORF">ACFSGJ_01585</name>
</gene>
<sequence>MNVARQTASRALSVPAIQMLPGTRPSLSLAERDRRWARTRQMMVDHELDCLVVYGYKSHDHYDCYLTNEQFDGAVVFPLDRDPIAFTALTQRLARRLAGNLGTQPFWINDVRIGRYGPQTVTVLRELGLTRGRVGVFGLESWGPGEFDGLVPYRMWETVLAGLPDVEFVDVSVPFKKMMLHKSAEEIALYRYSGQVGDVACRAMLEATSAGAAEPEIYAAIQHAIFAHGADAWWPHLNLTVGADDLGWGPPLWIYRGGEPRIVQPGDLVQAEIFPCYGGAETQQQMAVAVGPVPDLHHELAEMAVRSLDEGRATLKAGVTLGEVAEAMFAPIRENPDYWTLSPLVHTLGPGPFVSNLGHNIASSPVTKVNPNVQEMVGKGQDTVLEAGMIVAFEPNVCKGQTRVNIGGTVVVTAEGYEDLNNLPNRMNMV</sequence>
<organism evidence="2 3">
    <name type="scientific">Halodurantibacterium flavum</name>
    <dbReference type="NCBI Taxonomy" id="1382802"/>
    <lineage>
        <taxon>Bacteria</taxon>
        <taxon>Pseudomonadati</taxon>
        <taxon>Pseudomonadota</taxon>
        <taxon>Alphaproteobacteria</taxon>
        <taxon>Rhodobacterales</taxon>
        <taxon>Paracoccaceae</taxon>
        <taxon>Halodurantibacterium</taxon>
    </lineage>
</organism>
<dbReference type="Gene3D" id="3.90.230.10">
    <property type="entry name" value="Creatinase/methionine aminopeptidase superfamily"/>
    <property type="match status" value="1"/>
</dbReference>
<protein>
    <submittedName>
        <fullName evidence="2">M24 family metallopeptidase</fullName>
    </submittedName>
</protein>
<dbReference type="EMBL" id="JBHUGH010000001">
    <property type="protein sequence ID" value="MFD1910904.1"/>
    <property type="molecule type" value="Genomic_DNA"/>
</dbReference>
<dbReference type="InterPro" id="IPR000994">
    <property type="entry name" value="Pept_M24"/>
</dbReference>
<dbReference type="SUPFAM" id="SSF55920">
    <property type="entry name" value="Creatinase/aminopeptidase"/>
    <property type="match status" value="1"/>
</dbReference>
<reference evidence="3" key="1">
    <citation type="journal article" date="2019" name="Int. J. Syst. Evol. Microbiol.">
        <title>The Global Catalogue of Microorganisms (GCM) 10K type strain sequencing project: providing services to taxonomists for standard genome sequencing and annotation.</title>
        <authorList>
            <consortium name="The Broad Institute Genomics Platform"/>
            <consortium name="The Broad Institute Genome Sequencing Center for Infectious Disease"/>
            <person name="Wu L."/>
            <person name="Ma J."/>
        </authorList>
    </citation>
    <scope>NUCLEOTIDE SEQUENCE [LARGE SCALE GENOMIC DNA]</scope>
    <source>
        <strain evidence="3">CGMCC 4.7242</strain>
    </source>
</reference>
<keyword evidence="3" id="KW-1185">Reference proteome</keyword>
<dbReference type="InterPro" id="IPR036005">
    <property type="entry name" value="Creatinase/aminopeptidase-like"/>
</dbReference>
<dbReference type="Gene3D" id="3.40.350.10">
    <property type="entry name" value="Creatinase/prolidase N-terminal domain"/>
    <property type="match status" value="1"/>
</dbReference>
<dbReference type="PANTHER" id="PTHR46112">
    <property type="entry name" value="AMINOPEPTIDASE"/>
    <property type="match status" value="1"/>
</dbReference>
<dbReference type="RefSeq" id="WP_390258913.1">
    <property type="nucleotide sequence ID" value="NZ_JBHUGH010000001.1"/>
</dbReference>
<dbReference type="Proteomes" id="UP001597353">
    <property type="component" value="Unassembled WGS sequence"/>
</dbReference>
<proteinExistence type="predicted"/>
<comment type="caution">
    <text evidence="2">The sequence shown here is derived from an EMBL/GenBank/DDBJ whole genome shotgun (WGS) entry which is preliminary data.</text>
</comment>
<dbReference type="InterPro" id="IPR050659">
    <property type="entry name" value="Peptidase_M24B"/>
</dbReference>
<accession>A0ABW4RZW5</accession>
<dbReference type="InterPro" id="IPR029149">
    <property type="entry name" value="Creatin/AminoP/Spt16_N"/>
</dbReference>
<dbReference type="Pfam" id="PF00557">
    <property type="entry name" value="Peptidase_M24"/>
    <property type="match status" value="1"/>
</dbReference>
<dbReference type="SUPFAM" id="SSF53092">
    <property type="entry name" value="Creatinase/prolidase N-terminal domain"/>
    <property type="match status" value="1"/>
</dbReference>
<evidence type="ECO:0000259" key="1">
    <source>
        <dbReference type="Pfam" id="PF00557"/>
    </source>
</evidence>